<gene>
    <name evidence="2" type="ORF">GCK72_021500</name>
</gene>
<proteinExistence type="predicted"/>
<dbReference type="GeneID" id="78777256"/>
<evidence type="ECO:0000259" key="1">
    <source>
        <dbReference type="PROSITE" id="PS50181"/>
    </source>
</evidence>
<dbReference type="Proteomes" id="UP000483820">
    <property type="component" value="Chromosome V"/>
</dbReference>
<dbReference type="PANTHER" id="PTHR22899:SF0">
    <property type="entry name" value="F-BOX ASSOCIATED DOMAIN-CONTAINING PROTEIN-RELATED"/>
    <property type="match status" value="1"/>
</dbReference>
<dbReference type="PROSITE" id="PS50181">
    <property type="entry name" value="FBOX"/>
    <property type="match status" value="1"/>
</dbReference>
<dbReference type="Pfam" id="PF00646">
    <property type="entry name" value="F-box"/>
    <property type="match status" value="1"/>
</dbReference>
<dbReference type="InterPro" id="IPR053222">
    <property type="entry name" value="Zygotic_Embryogenesis-Asso"/>
</dbReference>
<dbReference type="CTD" id="78777256"/>
<dbReference type="EMBL" id="WUAV01000005">
    <property type="protein sequence ID" value="KAF1754935.1"/>
    <property type="molecule type" value="Genomic_DNA"/>
</dbReference>
<protein>
    <recommendedName>
        <fullName evidence="1">F-box domain-containing protein</fullName>
    </recommendedName>
</protein>
<organism evidence="2 3">
    <name type="scientific">Caenorhabditis remanei</name>
    <name type="common">Caenorhabditis vulgaris</name>
    <dbReference type="NCBI Taxonomy" id="31234"/>
    <lineage>
        <taxon>Eukaryota</taxon>
        <taxon>Metazoa</taxon>
        <taxon>Ecdysozoa</taxon>
        <taxon>Nematoda</taxon>
        <taxon>Chromadorea</taxon>
        <taxon>Rhabditida</taxon>
        <taxon>Rhabditina</taxon>
        <taxon>Rhabditomorpha</taxon>
        <taxon>Rhabditoidea</taxon>
        <taxon>Rhabditidae</taxon>
        <taxon>Peloderinae</taxon>
        <taxon>Caenorhabditis</taxon>
    </lineage>
</organism>
<name>A0A6A5GK51_CAERE</name>
<dbReference type="KEGG" id="crq:GCK72_021500"/>
<dbReference type="InterPro" id="IPR001810">
    <property type="entry name" value="F-box_dom"/>
</dbReference>
<evidence type="ECO:0000313" key="3">
    <source>
        <dbReference type="Proteomes" id="UP000483820"/>
    </source>
</evidence>
<accession>A0A6A5GK51</accession>
<comment type="caution">
    <text evidence="2">The sequence shown here is derived from an EMBL/GenBank/DDBJ whole genome shotgun (WGS) entry which is preliminary data.</text>
</comment>
<dbReference type="AlphaFoldDB" id="A0A6A5GK51"/>
<reference evidence="2 3" key="1">
    <citation type="submission" date="2019-12" db="EMBL/GenBank/DDBJ databases">
        <title>Chromosome-level assembly of the Caenorhabditis remanei genome.</title>
        <authorList>
            <person name="Teterina A.A."/>
            <person name="Willis J.H."/>
            <person name="Phillips P.C."/>
        </authorList>
    </citation>
    <scope>NUCLEOTIDE SEQUENCE [LARGE SCALE GENOMIC DNA]</scope>
    <source>
        <strain evidence="2 3">PX506</strain>
        <tissue evidence="2">Whole organism</tissue>
    </source>
</reference>
<feature type="domain" description="F-box" evidence="1">
    <location>
        <begin position="3"/>
        <end position="49"/>
    </location>
</feature>
<evidence type="ECO:0000313" key="2">
    <source>
        <dbReference type="EMBL" id="KAF1754935.1"/>
    </source>
</evidence>
<sequence length="256" mass="30331">MTPFPLLTLPTKILQDVVQNLEVNDLIALSVLSKRTTMLVTPNNFFVYSKEAKIGHIVWIRFYMHDWLFAIQLNTEIVGPLKSISVDNVKIYLAGVDHDEEYAWDYAGSSIGNWIKHLLTIKEPYIDITCNDSIEKFHSDSIRSIFPIWRFSYNYQLRIPERFQPLWMKHKANPRLEHLAFIHFQGFNEETFFKGINYVTVDEEEERFFCEENERFTYSHNGYRAYVSGGYDIKREDGTRMSIFAYVNHLEFVVWN</sequence>
<dbReference type="PANTHER" id="PTHR22899">
    <property type="entry name" value="CYCLIN-RELATED F-BOX FAMILY"/>
    <property type="match status" value="1"/>
</dbReference>
<dbReference type="RefSeq" id="XP_053583220.1">
    <property type="nucleotide sequence ID" value="XM_053734307.1"/>
</dbReference>